<accession>A0A7I7YUA0</accession>
<dbReference type="EMBL" id="AP022614">
    <property type="protein sequence ID" value="BBZ44792.1"/>
    <property type="molecule type" value="Genomic_DNA"/>
</dbReference>
<organism evidence="1 2">
    <name type="scientific">Mycobacterium parmense</name>
    <dbReference type="NCBI Taxonomy" id="185642"/>
    <lineage>
        <taxon>Bacteria</taxon>
        <taxon>Bacillati</taxon>
        <taxon>Actinomycetota</taxon>
        <taxon>Actinomycetes</taxon>
        <taxon>Mycobacteriales</taxon>
        <taxon>Mycobacteriaceae</taxon>
        <taxon>Mycobacterium</taxon>
        <taxon>Mycobacterium simiae complex</taxon>
    </lineage>
</organism>
<dbReference type="AlphaFoldDB" id="A0A7I7YUA0"/>
<reference evidence="1 2" key="1">
    <citation type="journal article" date="2019" name="Emerg. Microbes Infect.">
        <title>Comprehensive subspecies identification of 175 nontuberculous mycobacteria species based on 7547 genomic profiles.</title>
        <authorList>
            <person name="Matsumoto Y."/>
            <person name="Kinjo T."/>
            <person name="Motooka D."/>
            <person name="Nabeya D."/>
            <person name="Jung N."/>
            <person name="Uechi K."/>
            <person name="Horii T."/>
            <person name="Iida T."/>
            <person name="Fujita J."/>
            <person name="Nakamura S."/>
        </authorList>
    </citation>
    <scope>NUCLEOTIDE SEQUENCE [LARGE SCALE GENOMIC DNA]</scope>
    <source>
        <strain evidence="1 2">JCM 14742</strain>
    </source>
</reference>
<proteinExistence type="predicted"/>
<dbReference type="Proteomes" id="UP000467105">
    <property type="component" value="Chromosome"/>
</dbReference>
<dbReference type="OrthoDB" id="4733078at2"/>
<protein>
    <submittedName>
        <fullName evidence="1">Uncharacterized protein</fullName>
    </submittedName>
</protein>
<keyword evidence="2" id="KW-1185">Reference proteome</keyword>
<evidence type="ECO:0000313" key="1">
    <source>
        <dbReference type="EMBL" id="BBZ44792.1"/>
    </source>
</evidence>
<name>A0A7I7YUA0_9MYCO</name>
<gene>
    <name evidence="1" type="ORF">MPRM_20730</name>
</gene>
<evidence type="ECO:0000313" key="2">
    <source>
        <dbReference type="Proteomes" id="UP000467105"/>
    </source>
</evidence>
<sequence>MGADPPLLLTETDVDALAAEFLDSRYLGTTYADWSPDRRLDTFLRRRGLSRVADDGDLATVVLDRVMVHVGRAARPTR</sequence>